<dbReference type="EMBL" id="KN716196">
    <property type="protein sequence ID" value="KJH50837.1"/>
    <property type="molecule type" value="Genomic_DNA"/>
</dbReference>
<dbReference type="GO" id="GO:0015293">
    <property type="term" value="F:symporter activity"/>
    <property type="evidence" value="ECO:0007669"/>
    <property type="project" value="UniProtKB-KW"/>
</dbReference>
<evidence type="ECO:0000256" key="4">
    <source>
        <dbReference type="ARBA" id="ARBA00022847"/>
    </source>
</evidence>
<dbReference type="GO" id="GO:0046872">
    <property type="term" value="F:metal ion binding"/>
    <property type="evidence" value="ECO:0007669"/>
    <property type="project" value="UniProtKB-KW"/>
</dbReference>
<accession>A0A0D8Y3T2</accession>
<proteinExistence type="predicted"/>
<evidence type="ECO:0008006" key="11">
    <source>
        <dbReference type="Google" id="ProtNLM"/>
    </source>
</evidence>
<keyword evidence="10" id="KW-1185">Reference proteome</keyword>
<feature type="transmembrane region" description="Helical" evidence="8">
    <location>
        <begin position="97"/>
        <end position="114"/>
    </location>
</feature>
<keyword evidence="3 8" id="KW-0812">Transmembrane</keyword>
<dbReference type="AlphaFoldDB" id="A0A0D8Y3T2"/>
<organism evidence="9 10">
    <name type="scientific">Dictyocaulus viviparus</name>
    <name type="common">Bovine lungworm</name>
    <dbReference type="NCBI Taxonomy" id="29172"/>
    <lineage>
        <taxon>Eukaryota</taxon>
        <taxon>Metazoa</taxon>
        <taxon>Ecdysozoa</taxon>
        <taxon>Nematoda</taxon>
        <taxon>Chromadorea</taxon>
        <taxon>Rhabditida</taxon>
        <taxon>Rhabditina</taxon>
        <taxon>Rhabditomorpha</taxon>
        <taxon>Strongyloidea</taxon>
        <taxon>Metastrongylidae</taxon>
        <taxon>Dictyocaulus</taxon>
    </lineage>
</organism>
<comment type="subcellular location">
    <subcellularLocation>
        <location evidence="1">Membrane</location>
        <topology evidence="1">Multi-pass membrane protein</topology>
    </subcellularLocation>
</comment>
<feature type="transmembrane region" description="Helical" evidence="8">
    <location>
        <begin position="29"/>
        <end position="47"/>
    </location>
</feature>
<name>A0A0D8Y3T2_DICVI</name>
<keyword evidence="4" id="KW-0769">Symport</keyword>
<dbReference type="SUPFAM" id="SSF161070">
    <property type="entry name" value="SNF-like"/>
    <property type="match status" value="1"/>
</dbReference>
<protein>
    <recommendedName>
        <fullName evidence="11">Sodium:neurotransmitter symporter family protein</fullName>
    </recommendedName>
</protein>
<keyword evidence="5 8" id="KW-1133">Transmembrane helix</keyword>
<gene>
    <name evidence="9" type="ORF">DICVIV_02987</name>
</gene>
<dbReference type="PANTHER" id="PTHR11616">
    <property type="entry name" value="SODIUM/CHLORIDE DEPENDENT TRANSPORTER"/>
    <property type="match status" value="1"/>
</dbReference>
<evidence type="ECO:0000256" key="2">
    <source>
        <dbReference type="ARBA" id="ARBA00022448"/>
    </source>
</evidence>
<dbReference type="InterPro" id="IPR037272">
    <property type="entry name" value="SNS_sf"/>
</dbReference>
<dbReference type="OrthoDB" id="5875778at2759"/>
<reference evidence="10" key="2">
    <citation type="journal article" date="2016" name="Sci. Rep.">
        <title>Dictyocaulus viviparus genome, variome and transcriptome elucidate lungworm biology and support future intervention.</title>
        <authorList>
            <person name="McNulty S.N."/>
            <person name="Strube C."/>
            <person name="Rosa B.A."/>
            <person name="Martin J.C."/>
            <person name="Tyagi R."/>
            <person name="Choi Y.J."/>
            <person name="Wang Q."/>
            <person name="Hallsworth Pepin K."/>
            <person name="Zhang X."/>
            <person name="Ozersky P."/>
            <person name="Wilson R.K."/>
            <person name="Sternberg P.W."/>
            <person name="Gasser R.B."/>
            <person name="Mitreva M."/>
        </authorList>
    </citation>
    <scope>NUCLEOTIDE SEQUENCE [LARGE SCALE GENOMIC DNA]</scope>
    <source>
        <strain evidence="10">HannoverDv2000</strain>
    </source>
</reference>
<sequence length="150" mass="17657">MNRFRIVRTIRMTQINPTSQDERDKRSQLVDILMFCGLIINPSLLWISPTNAFLYGGVYFFIPYILTYLLLAFPLIHLEIFVGQLHQCNILAIFRRYGWAFQSIGILIFIQFFIQSVRNIEISYVALEHVKNVLQDLTDMLSCQSERYRG</sequence>
<dbReference type="GO" id="GO:0035725">
    <property type="term" value="P:sodium ion transmembrane transport"/>
    <property type="evidence" value="ECO:0007669"/>
    <property type="project" value="TreeGrafter"/>
</dbReference>
<feature type="transmembrane region" description="Helical" evidence="8">
    <location>
        <begin position="53"/>
        <end position="76"/>
    </location>
</feature>
<reference evidence="9 10" key="1">
    <citation type="submission" date="2013-11" db="EMBL/GenBank/DDBJ databases">
        <title>Draft genome of the bovine lungworm Dictyocaulus viviparus.</title>
        <authorList>
            <person name="Mitreva M."/>
        </authorList>
    </citation>
    <scope>NUCLEOTIDE SEQUENCE [LARGE SCALE GENOMIC DNA]</scope>
    <source>
        <strain evidence="9 10">HannoverDv2000</strain>
    </source>
</reference>
<feature type="binding site" evidence="7">
    <location>
        <position position="37"/>
    </location>
    <ligand>
        <name>Na(+)</name>
        <dbReference type="ChEBI" id="CHEBI:29101"/>
        <label>1</label>
    </ligand>
</feature>
<keyword evidence="7" id="KW-0479">Metal-binding</keyword>
<evidence type="ECO:0000313" key="9">
    <source>
        <dbReference type="EMBL" id="KJH50837.1"/>
    </source>
</evidence>
<evidence type="ECO:0000256" key="3">
    <source>
        <dbReference type="ARBA" id="ARBA00022692"/>
    </source>
</evidence>
<keyword evidence="2" id="KW-0813">Transport</keyword>
<dbReference type="Pfam" id="PF00209">
    <property type="entry name" value="SNF"/>
    <property type="match status" value="1"/>
</dbReference>
<evidence type="ECO:0000256" key="7">
    <source>
        <dbReference type="PIRSR" id="PIRSR600175-1"/>
    </source>
</evidence>
<evidence type="ECO:0000256" key="6">
    <source>
        <dbReference type="ARBA" id="ARBA00023136"/>
    </source>
</evidence>
<evidence type="ECO:0000256" key="1">
    <source>
        <dbReference type="ARBA" id="ARBA00004141"/>
    </source>
</evidence>
<dbReference type="Proteomes" id="UP000053766">
    <property type="component" value="Unassembled WGS sequence"/>
</dbReference>
<dbReference type="PANTHER" id="PTHR11616:SF240">
    <property type="entry name" value="BLOATED TUBULES, ISOFORM B-RELATED"/>
    <property type="match status" value="1"/>
</dbReference>
<evidence type="ECO:0000256" key="5">
    <source>
        <dbReference type="ARBA" id="ARBA00022989"/>
    </source>
</evidence>
<dbReference type="GO" id="GO:0005886">
    <property type="term" value="C:plasma membrane"/>
    <property type="evidence" value="ECO:0007669"/>
    <property type="project" value="TreeGrafter"/>
</dbReference>
<keyword evidence="7" id="KW-0915">Sodium</keyword>
<evidence type="ECO:0000313" key="10">
    <source>
        <dbReference type="Proteomes" id="UP000053766"/>
    </source>
</evidence>
<dbReference type="InterPro" id="IPR000175">
    <property type="entry name" value="Na/ntran_symport"/>
</dbReference>
<dbReference type="PROSITE" id="PS50267">
    <property type="entry name" value="NA_NEUROTRAN_SYMP_3"/>
    <property type="match status" value="1"/>
</dbReference>
<keyword evidence="6 8" id="KW-0472">Membrane</keyword>
<evidence type="ECO:0000256" key="8">
    <source>
        <dbReference type="SAM" id="Phobius"/>
    </source>
</evidence>